<dbReference type="STRING" id="933852.A0A0C3AP44"/>
<dbReference type="GO" id="GO:0008168">
    <property type="term" value="F:methyltransferase activity"/>
    <property type="evidence" value="ECO:0007669"/>
    <property type="project" value="UniProtKB-KW"/>
</dbReference>
<evidence type="ECO:0000313" key="9">
    <source>
        <dbReference type="Proteomes" id="UP000054097"/>
    </source>
</evidence>
<reference evidence="8 9" key="1">
    <citation type="submission" date="2014-04" db="EMBL/GenBank/DDBJ databases">
        <authorList>
            <consortium name="DOE Joint Genome Institute"/>
            <person name="Kuo A."/>
            <person name="Zuccaro A."/>
            <person name="Kohler A."/>
            <person name="Nagy L.G."/>
            <person name="Floudas D."/>
            <person name="Copeland A."/>
            <person name="Barry K.W."/>
            <person name="Cichocki N."/>
            <person name="Veneault-Fourrey C."/>
            <person name="LaButti K."/>
            <person name="Lindquist E.A."/>
            <person name="Lipzen A."/>
            <person name="Lundell T."/>
            <person name="Morin E."/>
            <person name="Murat C."/>
            <person name="Sun H."/>
            <person name="Tunlid A."/>
            <person name="Henrissat B."/>
            <person name="Grigoriev I.V."/>
            <person name="Hibbett D.S."/>
            <person name="Martin F."/>
            <person name="Nordberg H.P."/>
            <person name="Cantor M.N."/>
            <person name="Hua S.X."/>
        </authorList>
    </citation>
    <scope>NUCLEOTIDE SEQUENCE [LARGE SCALE GENOMIC DNA]</scope>
    <source>
        <strain evidence="8 9">MAFF 305830</strain>
    </source>
</reference>
<keyword evidence="2" id="KW-0808">Transferase</keyword>
<dbReference type="InterPro" id="IPR050628">
    <property type="entry name" value="SNF2_RAD54_helicase_TF"/>
</dbReference>
<dbReference type="GO" id="GO:0005524">
    <property type="term" value="F:ATP binding"/>
    <property type="evidence" value="ECO:0007669"/>
    <property type="project" value="UniProtKB-KW"/>
</dbReference>
<dbReference type="CDD" id="cd18793">
    <property type="entry name" value="SF2_C_SNF"/>
    <property type="match status" value="1"/>
</dbReference>
<evidence type="ECO:0000313" key="8">
    <source>
        <dbReference type="EMBL" id="KIM21844.1"/>
    </source>
</evidence>
<feature type="compositionally biased region" description="Basic and acidic residues" evidence="6">
    <location>
        <begin position="1624"/>
        <end position="1643"/>
    </location>
</feature>
<dbReference type="Gene3D" id="3.40.50.10810">
    <property type="entry name" value="Tandem AAA-ATPase domain"/>
    <property type="match status" value="1"/>
</dbReference>
<dbReference type="Gene3D" id="3.40.50.300">
    <property type="entry name" value="P-loop containing nucleotide triphosphate hydrolases"/>
    <property type="match status" value="1"/>
</dbReference>
<dbReference type="GO" id="GO:0005634">
    <property type="term" value="C:nucleus"/>
    <property type="evidence" value="ECO:0007669"/>
    <property type="project" value="TreeGrafter"/>
</dbReference>
<feature type="compositionally biased region" description="Basic residues" evidence="6">
    <location>
        <begin position="1670"/>
        <end position="1685"/>
    </location>
</feature>
<feature type="region of interest" description="Disordered" evidence="6">
    <location>
        <begin position="1535"/>
        <end position="1571"/>
    </location>
</feature>
<feature type="compositionally biased region" description="Acidic residues" evidence="6">
    <location>
        <begin position="142"/>
        <end position="159"/>
    </location>
</feature>
<feature type="compositionally biased region" description="Acidic residues" evidence="6">
    <location>
        <begin position="72"/>
        <end position="81"/>
    </location>
</feature>
<feature type="domain" description="Helicase C-terminal" evidence="7">
    <location>
        <begin position="2206"/>
        <end position="2374"/>
    </location>
</feature>
<keyword evidence="9" id="KW-1185">Reference proteome</keyword>
<accession>A0A0C3AP44</accession>
<dbReference type="InterPro" id="IPR014001">
    <property type="entry name" value="Helicase_ATP-bd"/>
</dbReference>
<dbReference type="InterPro" id="IPR027417">
    <property type="entry name" value="P-loop_NTPase"/>
</dbReference>
<keyword evidence="5" id="KW-0067">ATP-binding</keyword>
<dbReference type="EMBL" id="KN824370">
    <property type="protein sequence ID" value="KIM21844.1"/>
    <property type="molecule type" value="Genomic_DNA"/>
</dbReference>
<dbReference type="PANTHER" id="PTHR45626">
    <property type="entry name" value="TRANSCRIPTION TERMINATION FACTOR 2-RELATED"/>
    <property type="match status" value="1"/>
</dbReference>
<keyword evidence="1" id="KW-0489">Methyltransferase</keyword>
<dbReference type="GO" id="GO:0016787">
    <property type="term" value="F:hydrolase activity"/>
    <property type="evidence" value="ECO:0007669"/>
    <property type="project" value="UniProtKB-KW"/>
</dbReference>
<feature type="compositionally biased region" description="Basic and acidic residues" evidence="6">
    <location>
        <begin position="27"/>
        <end position="40"/>
    </location>
</feature>
<dbReference type="SUPFAM" id="SSF52540">
    <property type="entry name" value="P-loop containing nucleoside triphosphate hydrolases"/>
    <property type="match status" value="2"/>
</dbReference>
<proteinExistence type="predicted"/>
<feature type="compositionally biased region" description="Basic residues" evidence="6">
    <location>
        <begin position="119"/>
        <end position="137"/>
    </location>
</feature>
<sequence>MPPKASSANQTSLANWFKSPKGGNASADKEDAVNTDDEGRTLPPPSEPDTDMDDAAPSSSKPKKSSKKSVEIDDEMEEDDDGASHEPPAKRKLILAKETSIKSSKPRKSNATAKEKPAKRSKKKPAPKAKAKAKKSKKTSEEESEEEEEEEEESSEAEGDNLNKAKAHADDLKLPPLTTMPAIFKDIVARNPKLKDVADIFHDHPDETGAPRKLRVGTMCSGTESPLLALQLISEAMEVDQVMEGRKLDIEHIFSCEIEPFKQAYIERNFQPPILFRDVTELGGEEATTAYGALVPVPGNIDILIAGTSCVDYSTLNSHQKAITDGGESGNTFFGMLSYVINHRPPVVVLENVCSAPWDHVCDEFEAIGYKARQVRLDTKGFYIPHTRMRGYLIAIEAKRWKPSGVNVNDIVDAWVTGMKTYMQRPASCTLDAFLLPSDDPRIHEGRQRLAMETKMSAGRRRKEVDWARCEQRHTRCRAEEAIGNKRPLTKWDEGGGFTFLDHIWEDWCADSVPRVKDLMDISHLRAAKVGVDSSYKTTVWNLSQNVDRQIGSGRLGIAPCLTPTMIAYITNRGGPLVGLEALGLQGLPVDRLLLTRETQDQLADLAGNAMSTTVVGSSMILALMLSVPILEKALEARDEQNEDESMRVEAETIVERSQYTDTLDDRIAGLDQLAIHPLEISGTSELSWPELLQKSTDARRWCRCEGRLSVSDRQMQECQDCGTTACVKCGLRPEHNYQKVVFSTPRPQPVSFAEEAKKALPMAVTFSNVPSADDFDAMASTTSGQRDSALWRSWKGATILAISGQLSFVDLRRQEIWVVIYESANARLELHMHPKQAEWRLFAIPDPSLNANSPVRGMLNSPVARMRCEDAALSGTWEFAVPVHSRVNLVIQGVGEGEDALTDSWQKSLGLLDAKFRDKMVWKQLSISIEDGSRPEDNFDRDVAGTYVYLPRCGTASNSLHKRVRDAEGNPVDDSQPDLYFFLDPTRCREGSWDRFVFSSSTRRYEFEECRPIVAKIAPTWRQTDRREQRVEASADWKWISAASVVCKPAASTQATYGRPKGPLELIIDEETCARAIALLTCSVHLGNSPSDLWPKDRWFEVDKLREREYVRLMAWVLQRVRDISHDAVWKDVTLSSDLQDSGCQCERCAPTPPDIKWYKKEKGRGSDVQAIEDPKQAGPFERALKARPAPFQIHLKYSSNDHMGHIVIGINPATLIHQAASHLPRRSGPIKASWRLDTAYVPTPAIPNTELVIPSNRHDPPAAQPEGFKLPLRPEQLRSLHWMQQQEDTAEAFIEEEICEGASENLGWRLEGRARRPVLIRGGVLADQVGYGKTAIMLGLIATRNAKQVAKRKDCPPGKILAKGTCVIVPAHLVLQWKGEVTKFVQRIGKHTPKVITLHQGTDINATTIEDIQEADVIIVASSMPNSEHYWDNLGSFAGVSLPNKAGRYFNARLKQAHEALGKQVELLQQEGGVKEVHKVIKEAYENIETQEQFVQRKRLKGKAYAEANQEKSKVLKELPSTRGEDSEVVALPIKRKQSNKAKAAPKETRPREVLSPSSINSGPTRQFLGVVPPKVEGANAKEWLKSSAAQASLAQKGRRKSVARKVISLVDSDDSESSDIESSKKSDESFQHASEESHSESDDDEVEPSSEDDVVVISDDESDIVVKKKYKPQPKTAKRPAKAVKEAKRGQKRKNMASDAENEGEEQNEGPPAKKAKIVKPKKSRATTDPWKLGDSEVQKDWTQMKAPPLDMFHFHRVVVDEFTYTKKEHVSHAIVTQLSATCRWVMSGTPPTGDFASVKGIATFLGIHLGVDDDAEGTTEEVKSRIQDKTAAEAFHSFRDVRTAYWHAARHTTAQSFIDRFVRQNLAEIDDIPLIERICAVTLTASERALYLELDHYLRAQDLKMKKTGKSQSDRVRRLNKALGDSKTPEEALLKCASHFDCQTDDALNSTVACDVIVQQREAERDKCMRELRRKLIRAFKTERKLRGSRTKDGPSKSHFKQALDEWEHGGDKDSETKELLAQLVAEAKDPDAVIEPETSNEEDEPILNAKAKKGASKSKASAKKTASKKTVDEDDMDDADLEWAHREHAHELRALAKELGGRVRSLRFFQCVRAFQGNPGLLTTCPNCQRTNLLPTEVSILSSCGHVGCHACVAAAAASEACVQQATGGCRVPANPLFVVPADSLGQDKQADADGRHWGQKLEDIVDLIQSYPRDERVLLFVQFPDLTKKVAEALEAHSLTFSEIRGTAMQQSKVLQDFQNPDSKARILLLNLGDESASGGNLTVANHAIFISPLLSKNQFEYTQAETQAIGRIRRFGQVKTANIYRFVTRNTIDEEIYRTRGQALGDLSQKVQTSRVIGLHEAPKSPIINAMDIDTD</sequence>
<evidence type="ECO:0000256" key="5">
    <source>
        <dbReference type="ARBA" id="ARBA00022840"/>
    </source>
</evidence>
<dbReference type="GO" id="GO:0006281">
    <property type="term" value="P:DNA repair"/>
    <property type="evidence" value="ECO:0007669"/>
    <property type="project" value="TreeGrafter"/>
</dbReference>
<feature type="compositionally biased region" description="Polar residues" evidence="6">
    <location>
        <begin position="1"/>
        <end position="14"/>
    </location>
</feature>
<evidence type="ECO:0000259" key="7">
    <source>
        <dbReference type="PROSITE" id="PS51194"/>
    </source>
</evidence>
<dbReference type="GO" id="GO:0008094">
    <property type="term" value="F:ATP-dependent activity, acting on DNA"/>
    <property type="evidence" value="ECO:0007669"/>
    <property type="project" value="TreeGrafter"/>
</dbReference>
<evidence type="ECO:0000256" key="4">
    <source>
        <dbReference type="ARBA" id="ARBA00022801"/>
    </source>
</evidence>
<name>A0A0C3AP44_SERVB</name>
<dbReference type="Proteomes" id="UP000054097">
    <property type="component" value="Unassembled WGS sequence"/>
</dbReference>
<evidence type="ECO:0000256" key="6">
    <source>
        <dbReference type="SAM" id="MobiDB-lite"/>
    </source>
</evidence>
<dbReference type="GO" id="GO:0032259">
    <property type="term" value="P:methylation"/>
    <property type="evidence" value="ECO:0007669"/>
    <property type="project" value="UniProtKB-KW"/>
</dbReference>
<dbReference type="Pfam" id="PF00145">
    <property type="entry name" value="DNA_methylase"/>
    <property type="match status" value="1"/>
</dbReference>
<feature type="compositionally biased region" description="Acidic residues" evidence="6">
    <location>
        <begin position="2037"/>
        <end position="2050"/>
    </location>
</feature>
<dbReference type="HOGENOM" id="CLU_000796_0_0_1"/>
<dbReference type="InterPro" id="IPR038718">
    <property type="entry name" value="SNF2-like_sf"/>
</dbReference>
<dbReference type="InterPro" id="IPR001650">
    <property type="entry name" value="Helicase_C-like"/>
</dbReference>
<feature type="region of interest" description="Disordered" evidence="6">
    <location>
        <begin position="1612"/>
        <end position="1736"/>
    </location>
</feature>
<protein>
    <recommendedName>
        <fullName evidence="7">Helicase C-terminal domain-containing protein</fullName>
    </recommendedName>
</protein>
<feature type="compositionally biased region" description="Basic residues" evidence="6">
    <location>
        <begin position="2055"/>
        <end position="2072"/>
    </location>
</feature>
<evidence type="ECO:0000256" key="3">
    <source>
        <dbReference type="ARBA" id="ARBA00022741"/>
    </source>
</evidence>
<dbReference type="Pfam" id="PF00176">
    <property type="entry name" value="SNF2-rel_dom"/>
    <property type="match status" value="1"/>
</dbReference>
<dbReference type="PANTHER" id="PTHR45626:SF26">
    <property type="entry name" value="FAMILY HELICASE, PUTATIVE (AFU_ORTHOLOGUE AFUA_2G09120)-RELATED"/>
    <property type="match status" value="1"/>
</dbReference>
<dbReference type="Gene3D" id="3.40.50.150">
    <property type="entry name" value="Vaccinia Virus protein VP39"/>
    <property type="match status" value="1"/>
</dbReference>
<dbReference type="InterPro" id="IPR000330">
    <property type="entry name" value="SNF2_N"/>
</dbReference>
<dbReference type="PROSITE" id="PS51194">
    <property type="entry name" value="HELICASE_CTER"/>
    <property type="match status" value="1"/>
</dbReference>
<keyword evidence="4" id="KW-0378">Hydrolase</keyword>
<evidence type="ECO:0000256" key="1">
    <source>
        <dbReference type="ARBA" id="ARBA00022603"/>
    </source>
</evidence>
<dbReference type="InterPro" id="IPR029063">
    <property type="entry name" value="SAM-dependent_MTases_sf"/>
</dbReference>
<feature type="compositionally biased region" description="Acidic residues" evidence="6">
    <location>
        <begin position="1644"/>
        <end position="1666"/>
    </location>
</feature>
<feature type="region of interest" description="Disordered" evidence="6">
    <location>
        <begin position="2032"/>
        <end position="2078"/>
    </location>
</feature>
<feature type="region of interest" description="Disordered" evidence="6">
    <location>
        <begin position="1"/>
        <end position="160"/>
    </location>
</feature>
<feature type="compositionally biased region" description="Basic residues" evidence="6">
    <location>
        <begin position="1717"/>
        <end position="1728"/>
    </location>
</feature>
<reference evidence="9" key="2">
    <citation type="submission" date="2015-01" db="EMBL/GenBank/DDBJ databases">
        <title>Evolutionary Origins and Diversification of the Mycorrhizal Mutualists.</title>
        <authorList>
            <consortium name="DOE Joint Genome Institute"/>
            <consortium name="Mycorrhizal Genomics Consortium"/>
            <person name="Kohler A."/>
            <person name="Kuo A."/>
            <person name="Nagy L.G."/>
            <person name="Floudas D."/>
            <person name="Copeland A."/>
            <person name="Barry K.W."/>
            <person name="Cichocki N."/>
            <person name="Veneault-Fourrey C."/>
            <person name="LaButti K."/>
            <person name="Lindquist E.A."/>
            <person name="Lipzen A."/>
            <person name="Lundell T."/>
            <person name="Morin E."/>
            <person name="Murat C."/>
            <person name="Riley R."/>
            <person name="Ohm R."/>
            <person name="Sun H."/>
            <person name="Tunlid A."/>
            <person name="Henrissat B."/>
            <person name="Grigoriev I.V."/>
            <person name="Hibbett D.S."/>
            <person name="Martin F."/>
        </authorList>
    </citation>
    <scope>NUCLEOTIDE SEQUENCE [LARGE SCALE GENOMIC DNA]</scope>
    <source>
        <strain evidence="9">MAFF 305830</strain>
    </source>
</reference>
<organism evidence="8 9">
    <name type="scientific">Serendipita vermifera MAFF 305830</name>
    <dbReference type="NCBI Taxonomy" id="933852"/>
    <lineage>
        <taxon>Eukaryota</taxon>
        <taxon>Fungi</taxon>
        <taxon>Dikarya</taxon>
        <taxon>Basidiomycota</taxon>
        <taxon>Agaricomycotina</taxon>
        <taxon>Agaricomycetes</taxon>
        <taxon>Sebacinales</taxon>
        <taxon>Serendipitaceae</taxon>
        <taxon>Serendipita</taxon>
    </lineage>
</organism>
<keyword evidence="3" id="KW-0547">Nucleotide-binding</keyword>
<dbReference type="InterPro" id="IPR001525">
    <property type="entry name" value="C5_MeTfrase"/>
</dbReference>
<evidence type="ECO:0000256" key="2">
    <source>
        <dbReference type="ARBA" id="ARBA00022679"/>
    </source>
</evidence>
<dbReference type="OrthoDB" id="423221at2759"/>
<dbReference type="SMART" id="SM00487">
    <property type="entry name" value="DEXDc"/>
    <property type="match status" value="1"/>
</dbReference>
<gene>
    <name evidence="8" type="ORF">M408DRAFT_29225</name>
</gene>
<dbReference type="InterPro" id="IPR049730">
    <property type="entry name" value="SNF2/RAD54-like_C"/>
</dbReference>
<feature type="compositionally biased region" description="Polar residues" evidence="6">
    <location>
        <begin position="1558"/>
        <end position="1567"/>
    </location>
</feature>
<dbReference type="SUPFAM" id="SSF53335">
    <property type="entry name" value="S-adenosyl-L-methionine-dependent methyltransferases"/>
    <property type="match status" value="1"/>
</dbReference>